<dbReference type="GO" id="GO:0006122">
    <property type="term" value="P:mitochondrial electron transport, ubiquinol to cytochrome c"/>
    <property type="evidence" value="ECO:0007669"/>
    <property type="project" value="InterPro"/>
</dbReference>
<dbReference type="FunFam" id="1.10.287.20:FF:000001">
    <property type="entry name" value="Cytochrome b-c1 complex subunit 6"/>
    <property type="match status" value="1"/>
</dbReference>
<accession>A0A103Y3F1</accession>
<dbReference type="Proteomes" id="UP000243975">
    <property type="component" value="Unassembled WGS sequence"/>
</dbReference>
<comment type="subcellular location">
    <subcellularLocation>
        <location evidence="1">Mitochondrion inner membrane</location>
        <topology evidence="1">Peripheral membrane protein</topology>
        <orientation evidence="1">Intermembrane side</orientation>
    </subcellularLocation>
</comment>
<evidence type="ECO:0000256" key="3">
    <source>
        <dbReference type="ARBA" id="ARBA00022448"/>
    </source>
</evidence>
<name>A0A103Y3F1_CYNCS</name>
<evidence type="ECO:0000256" key="11">
    <source>
        <dbReference type="ARBA" id="ARBA00076110"/>
    </source>
</evidence>
<evidence type="ECO:0000256" key="9">
    <source>
        <dbReference type="ARBA" id="ARBA00023157"/>
    </source>
</evidence>
<evidence type="ECO:0000256" key="7">
    <source>
        <dbReference type="ARBA" id="ARBA00023128"/>
    </source>
</evidence>
<dbReference type="PANTHER" id="PTHR15336:SF0">
    <property type="entry name" value="CYTOCHROME B-C1 COMPLEX SUBUNIT 6, MITOCHONDRIAL"/>
    <property type="match status" value="1"/>
</dbReference>
<keyword evidence="14" id="KW-1185">Reference proteome</keyword>
<proteinExistence type="inferred from homology"/>
<keyword evidence="9" id="KW-1015">Disulfide bond</keyword>
<reference evidence="13 14" key="1">
    <citation type="journal article" date="2016" name="Sci. Rep.">
        <title>The genome sequence of the outbreeding globe artichoke constructed de novo incorporating a phase-aware low-pass sequencing strategy of F1 progeny.</title>
        <authorList>
            <person name="Scaglione D."/>
            <person name="Reyes-Chin-Wo S."/>
            <person name="Acquadro A."/>
            <person name="Froenicke L."/>
            <person name="Portis E."/>
            <person name="Beitel C."/>
            <person name="Tirone M."/>
            <person name="Mauro R."/>
            <person name="Lo Monaco A."/>
            <person name="Mauromicale G."/>
            <person name="Faccioli P."/>
            <person name="Cattivelli L."/>
            <person name="Rieseberg L."/>
            <person name="Michelmore R."/>
            <person name="Lanteri S."/>
        </authorList>
    </citation>
    <scope>NUCLEOTIDE SEQUENCE [LARGE SCALE GENOMIC DNA]</scope>
    <source>
        <strain evidence="13">2C</strain>
    </source>
</reference>
<keyword evidence="4" id="KW-0679">Respiratory chain</keyword>
<evidence type="ECO:0000313" key="13">
    <source>
        <dbReference type="EMBL" id="KVI01808.1"/>
    </source>
</evidence>
<organism evidence="13 14">
    <name type="scientific">Cynara cardunculus var. scolymus</name>
    <name type="common">Globe artichoke</name>
    <name type="synonym">Cynara scolymus</name>
    <dbReference type="NCBI Taxonomy" id="59895"/>
    <lineage>
        <taxon>Eukaryota</taxon>
        <taxon>Viridiplantae</taxon>
        <taxon>Streptophyta</taxon>
        <taxon>Embryophyta</taxon>
        <taxon>Tracheophyta</taxon>
        <taxon>Spermatophyta</taxon>
        <taxon>Magnoliopsida</taxon>
        <taxon>eudicotyledons</taxon>
        <taxon>Gunneridae</taxon>
        <taxon>Pentapetalae</taxon>
        <taxon>asterids</taxon>
        <taxon>campanulids</taxon>
        <taxon>Asterales</taxon>
        <taxon>Asteraceae</taxon>
        <taxon>Carduoideae</taxon>
        <taxon>Cardueae</taxon>
        <taxon>Carduinae</taxon>
        <taxon>Cynara</taxon>
    </lineage>
</organism>
<keyword evidence="5" id="KW-0999">Mitochondrion inner membrane</keyword>
<evidence type="ECO:0000313" key="14">
    <source>
        <dbReference type="Proteomes" id="UP000243975"/>
    </source>
</evidence>
<dbReference type="InterPro" id="IPR003422">
    <property type="entry name" value="Cyt_b-c1_6"/>
</dbReference>
<evidence type="ECO:0000256" key="5">
    <source>
        <dbReference type="ARBA" id="ARBA00022792"/>
    </source>
</evidence>
<dbReference type="Gene3D" id="1.10.287.20">
    <property type="entry name" value="Ubiquinol-cytochrome C reductase hinge domain"/>
    <property type="match status" value="1"/>
</dbReference>
<dbReference type="PANTHER" id="PTHR15336">
    <property type="entry name" value="UBIQUINOL-CYTOCHROME C REDUCTASE COMPLEX 7.8 KDA PROTEIN"/>
    <property type="match status" value="1"/>
</dbReference>
<feature type="domain" description="Ubiquinol-cytochrome C reductase hinge" evidence="12">
    <location>
        <begin position="103"/>
        <end position="141"/>
    </location>
</feature>
<dbReference type="GO" id="GO:0005743">
    <property type="term" value="C:mitochondrial inner membrane"/>
    <property type="evidence" value="ECO:0007669"/>
    <property type="project" value="UniProtKB-SubCell"/>
</dbReference>
<keyword evidence="8" id="KW-0472">Membrane</keyword>
<keyword evidence="3" id="KW-0813">Transport</keyword>
<gene>
    <name evidence="13" type="ORF">Ccrd_019916</name>
</gene>
<sequence length="141" mass="15912">MFENGASAGDSFERRYFAVFVYNIRVSLCRMKNQLTRRSILKIYANPSVLELGLTIRAAVQCQGVPEFCKSLAIVISSSPLLFWYHGDAVEFGICFAYSSSGCVKRVQADETGHKHCTGQYFDYWQCVDKCVAPKLFAKLK</sequence>
<keyword evidence="7" id="KW-0496">Mitochondrion</keyword>
<dbReference type="EMBL" id="LEKV01002682">
    <property type="protein sequence ID" value="KVI01808.1"/>
    <property type="molecule type" value="Genomic_DNA"/>
</dbReference>
<dbReference type="STRING" id="59895.A0A103Y3F1"/>
<evidence type="ECO:0000256" key="6">
    <source>
        <dbReference type="ARBA" id="ARBA00022982"/>
    </source>
</evidence>
<keyword evidence="6" id="KW-0249">Electron transport</keyword>
<evidence type="ECO:0000256" key="1">
    <source>
        <dbReference type="ARBA" id="ARBA00004137"/>
    </source>
</evidence>
<dbReference type="Pfam" id="PF02320">
    <property type="entry name" value="UCR_hinge"/>
    <property type="match status" value="1"/>
</dbReference>
<evidence type="ECO:0000256" key="10">
    <source>
        <dbReference type="ARBA" id="ARBA00044364"/>
    </source>
</evidence>
<dbReference type="InterPro" id="IPR023184">
    <property type="entry name" value="Ubol_cytC_Rdtase_hinge_dom"/>
</dbReference>
<evidence type="ECO:0000259" key="12">
    <source>
        <dbReference type="Pfam" id="PF02320"/>
    </source>
</evidence>
<comment type="similarity">
    <text evidence="2">Belongs to the UQCRH/QCR6 family.</text>
</comment>
<protein>
    <recommendedName>
        <fullName evidence="11">Complex III subunit VI</fullName>
    </recommendedName>
    <alternativeName>
        <fullName evidence="10">Mitochondrial hinge protein</fullName>
    </alternativeName>
</protein>
<dbReference type="SUPFAM" id="SSF81531">
    <property type="entry name" value="Non-heme 11 kDa protein of cytochrome bc1 complex (Ubiquinol-cytochrome c reductase)"/>
    <property type="match status" value="1"/>
</dbReference>
<evidence type="ECO:0000256" key="4">
    <source>
        <dbReference type="ARBA" id="ARBA00022660"/>
    </source>
</evidence>
<comment type="caution">
    <text evidence="13">The sequence shown here is derived from an EMBL/GenBank/DDBJ whole genome shotgun (WGS) entry which is preliminary data.</text>
</comment>
<dbReference type="Gramene" id="KVI01808">
    <property type="protein sequence ID" value="KVI01808"/>
    <property type="gene ID" value="Ccrd_019916"/>
</dbReference>
<evidence type="ECO:0000256" key="2">
    <source>
        <dbReference type="ARBA" id="ARBA00006498"/>
    </source>
</evidence>
<dbReference type="InterPro" id="IPR036811">
    <property type="entry name" value="Ubol_cytC_Rdtase_hinge_dom_sf"/>
</dbReference>
<dbReference type="AlphaFoldDB" id="A0A103Y3F1"/>
<evidence type="ECO:0000256" key="8">
    <source>
        <dbReference type="ARBA" id="ARBA00023136"/>
    </source>
</evidence>